<evidence type="ECO:0008006" key="3">
    <source>
        <dbReference type="Google" id="ProtNLM"/>
    </source>
</evidence>
<dbReference type="EMBL" id="GL883016">
    <property type="protein sequence ID" value="EGG19147.1"/>
    <property type="molecule type" value="Genomic_DNA"/>
</dbReference>
<dbReference type="Proteomes" id="UP000007797">
    <property type="component" value="Unassembled WGS sequence"/>
</dbReference>
<gene>
    <name evidence="1" type="ORF">DFA_02394</name>
</gene>
<dbReference type="KEGG" id="dfa:DFA_02394"/>
<accession>F4PZB8</accession>
<dbReference type="InterPro" id="IPR051251">
    <property type="entry name" value="STK_FNIP-Repeat"/>
</dbReference>
<name>F4PZB8_CACFS</name>
<reference evidence="2" key="1">
    <citation type="journal article" date="2011" name="Genome Res.">
        <title>Phylogeny-wide analysis of social amoeba genomes highlights ancient origins for complex intercellular communication.</title>
        <authorList>
            <person name="Heidel A.J."/>
            <person name="Lawal H.M."/>
            <person name="Felder M."/>
            <person name="Schilde C."/>
            <person name="Helps N.R."/>
            <person name="Tunggal B."/>
            <person name="Rivero F."/>
            <person name="John U."/>
            <person name="Schleicher M."/>
            <person name="Eichinger L."/>
            <person name="Platzer M."/>
            <person name="Noegel A.A."/>
            <person name="Schaap P."/>
            <person name="Gloeckner G."/>
        </authorList>
    </citation>
    <scope>NUCLEOTIDE SEQUENCE [LARGE SCALE GENOMIC DNA]</scope>
    <source>
        <strain evidence="2">SH3</strain>
    </source>
</reference>
<dbReference type="SUPFAM" id="SSF52058">
    <property type="entry name" value="L domain-like"/>
    <property type="match status" value="1"/>
</dbReference>
<evidence type="ECO:0000313" key="1">
    <source>
        <dbReference type="EMBL" id="EGG19147.1"/>
    </source>
</evidence>
<sequence length="632" mass="71876">MSIYKLSNLLLSQIITDIEDNGDIICLLVTCKHLFNNSSLKRSIQFKGIGTRLIDTDKRDISIRFIATVNQFNINSFRDILKNSMSYQHVIVPDKLDQSTCYKHYPDWVLDCISAENRVDKSNITTAVVNDYDTPALKFIDEIPSIETVIINQTYSDTVVDLGSINRLPNLRHLSICADEFIPLGQHTSLKSLILDIGTSTYSLGELEFTKFESLSKLVIDTHFISDVEAGLLPISLTSLTLKIGEIPPQNMFTSLTSLVDLYLSIKTGQVQRPCTIDLSNLLNLKTLELDDTSISEYLMEVRVPLSLKSIVIWTAFIQIPLECPMPFLERLYIPLSLLVDGKVSLLSSQSIKKLIICHCYDIIPTNIIPPSLEKLTIYKHSEEDIIGQVVFPPTLTHLTILGTYDSESAQPSPESLIKLKQKTNQSFTSLPRHLKKLVLATDMNDSNFKFPSSYPPHLETLNLLDIEGDFMIDIPSSIKDLSIPINPIKFLNDISIYSISSRIKSTDDSSHQQLWLPYNTIHLTCLLLNTKRNKVDFRLDEVINHTNVRYLSLSLFSETFQFSIQRLDPDKNNVLVLERHTLQGGIITQRKTINQQQQYDPIYLHLHINSSSPFALNWSFENQRKLIKFLV</sequence>
<organism evidence="1 2">
    <name type="scientific">Cavenderia fasciculata</name>
    <name type="common">Slime mold</name>
    <name type="synonym">Dictyostelium fasciculatum</name>
    <dbReference type="NCBI Taxonomy" id="261658"/>
    <lineage>
        <taxon>Eukaryota</taxon>
        <taxon>Amoebozoa</taxon>
        <taxon>Evosea</taxon>
        <taxon>Eumycetozoa</taxon>
        <taxon>Dictyostelia</taxon>
        <taxon>Acytosteliales</taxon>
        <taxon>Cavenderiaceae</taxon>
        <taxon>Cavenderia</taxon>
    </lineage>
</organism>
<evidence type="ECO:0000313" key="2">
    <source>
        <dbReference type="Proteomes" id="UP000007797"/>
    </source>
</evidence>
<dbReference type="PANTHER" id="PTHR32134:SF92">
    <property type="entry name" value="FNIP REPEAT-CONTAINING PROTEIN"/>
    <property type="match status" value="1"/>
</dbReference>
<protein>
    <recommendedName>
        <fullName evidence="3">FNIP repeat-containing protein</fullName>
    </recommendedName>
</protein>
<keyword evidence="2" id="KW-1185">Reference proteome</keyword>
<dbReference type="GeneID" id="14871082"/>
<dbReference type="PANTHER" id="PTHR32134">
    <property type="entry name" value="FNIP REPEAT-CONTAINING PROTEIN"/>
    <property type="match status" value="1"/>
</dbReference>
<proteinExistence type="predicted"/>
<dbReference type="AlphaFoldDB" id="F4PZB8"/>
<dbReference type="RefSeq" id="XP_004366780.1">
    <property type="nucleotide sequence ID" value="XM_004366723.1"/>
</dbReference>